<dbReference type="Proteomes" id="UP001244341">
    <property type="component" value="Chromosome 2b"/>
</dbReference>
<gene>
    <name evidence="1" type="ORF">OEZ85_010977</name>
</gene>
<organism evidence="1 2">
    <name type="scientific">Tetradesmus obliquus</name>
    <name type="common">Green alga</name>
    <name type="synonym">Acutodesmus obliquus</name>
    <dbReference type="NCBI Taxonomy" id="3088"/>
    <lineage>
        <taxon>Eukaryota</taxon>
        <taxon>Viridiplantae</taxon>
        <taxon>Chlorophyta</taxon>
        <taxon>core chlorophytes</taxon>
        <taxon>Chlorophyceae</taxon>
        <taxon>CS clade</taxon>
        <taxon>Sphaeropleales</taxon>
        <taxon>Scenedesmaceae</taxon>
        <taxon>Tetradesmus</taxon>
    </lineage>
</organism>
<keyword evidence="2" id="KW-1185">Reference proteome</keyword>
<evidence type="ECO:0000313" key="2">
    <source>
        <dbReference type="Proteomes" id="UP001244341"/>
    </source>
</evidence>
<dbReference type="EMBL" id="CP126209">
    <property type="protein sequence ID" value="WIA10809.1"/>
    <property type="molecule type" value="Genomic_DNA"/>
</dbReference>
<accession>A0ABY8TNV7</accession>
<reference evidence="1 2" key="1">
    <citation type="submission" date="2023-05" db="EMBL/GenBank/DDBJ databases">
        <title>A 100% complete, gapless, phased diploid assembly of the Scenedesmus obliquus UTEX 3031 genome.</title>
        <authorList>
            <person name="Biondi T.C."/>
            <person name="Hanschen E.R."/>
            <person name="Kwon T."/>
            <person name="Eng W."/>
            <person name="Kruse C.P.S."/>
            <person name="Koehler S.I."/>
            <person name="Kunde Y."/>
            <person name="Gleasner C.D."/>
            <person name="You Mak K.T."/>
            <person name="Polle J."/>
            <person name="Hovde B.T."/>
            <person name="Starkenburg S.R."/>
        </authorList>
    </citation>
    <scope>NUCLEOTIDE SEQUENCE [LARGE SCALE GENOMIC DNA]</scope>
    <source>
        <strain evidence="1 2">DOE0152z</strain>
    </source>
</reference>
<evidence type="ECO:0000313" key="1">
    <source>
        <dbReference type="EMBL" id="WIA10809.1"/>
    </source>
</evidence>
<evidence type="ECO:0008006" key="3">
    <source>
        <dbReference type="Google" id="ProtNLM"/>
    </source>
</evidence>
<protein>
    <recommendedName>
        <fullName evidence="3">O-acyltransferase WSD1 C-terminal domain-containing protein</fullName>
    </recommendedName>
</protein>
<proteinExistence type="predicted"/>
<name>A0ABY8TNV7_TETOB</name>
<sequence>MHEQDQRLLEPGMMSWDSIFLSDAPAFRTGFSALPCNAYLPGVRGPVVVAPNICHHYECGTLALAFLDFPKGAPEEVQLMEALFRQVAASIVAEYGE</sequence>